<organism evidence="2">
    <name type="scientific">viral metagenome</name>
    <dbReference type="NCBI Taxonomy" id="1070528"/>
    <lineage>
        <taxon>unclassified sequences</taxon>
        <taxon>metagenomes</taxon>
        <taxon>organismal metagenomes</taxon>
    </lineage>
</organism>
<evidence type="ECO:0008006" key="3">
    <source>
        <dbReference type="Google" id="ProtNLM"/>
    </source>
</evidence>
<feature type="region of interest" description="Disordered" evidence="1">
    <location>
        <begin position="127"/>
        <end position="148"/>
    </location>
</feature>
<proteinExistence type="predicted"/>
<dbReference type="AlphaFoldDB" id="A0A6C0DFU4"/>
<reference evidence="2" key="1">
    <citation type="journal article" date="2020" name="Nature">
        <title>Giant virus diversity and host interactions through global metagenomics.</title>
        <authorList>
            <person name="Schulz F."/>
            <person name="Roux S."/>
            <person name="Paez-Espino D."/>
            <person name="Jungbluth S."/>
            <person name="Walsh D.A."/>
            <person name="Denef V.J."/>
            <person name="McMahon K.D."/>
            <person name="Konstantinidis K.T."/>
            <person name="Eloe-Fadrosh E.A."/>
            <person name="Kyrpides N.C."/>
            <person name="Woyke T."/>
        </authorList>
    </citation>
    <scope>NUCLEOTIDE SEQUENCE</scope>
    <source>
        <strain evidence="2">GVMAG-M-3300023174-141</strain>
    </source>
</reference>
<accession>A0A6C0DFU4</accession>
<name>A0A6C0DFU4_9ZZZZ</name>
<evidence type="ECO:0000313" key="2">
    <source>
        <dbReference type="EMBL" id="QHT14829.1"/>
    </source>
</evidence>
<evidence type="ECO:0000256" key="1">
    <source>
        <dbReference type="SAM" id="MobiDB-lite"/>
    </source>
</evidence>
<dbReference type="EMBL" id="MN739591">
    <property type="protein sequence ID" value="QHT14829.1"/>
    <property type="molecule type" value="Genomic_DNA"/>
</dbReference>
<sequence>MTTVHSDIFSSEDLAFITQHKSVITALHKSSILSVGMLSFIMPITSSIRDSLTKAFGMDLTNVGVLPMRWLKGDIAPHVDIGTAPFENTYVVYLQDGQGELLLDGVSHPIVANTGFVVKEGMTNETRNMGPEPRLIVGPMNERGEPVA</sequence>
<protein>
    <recommendedName>
        <fullName evidence="3">Cupin domain-containing protein</fullName>
    </recommendedName>
</protein>